<evidence type="ECO:0000256" key="1">
    <source>
        <dbReference type="SAM" id="MobiDB-lite"/>
    </source>
</evidence>
<sequence length="76" mass="7762">MSARHRLRRPAADGTVAGIVLATANVLGLGLGLGALDQLSDAPTAVAPDIPPAEEPHTSRLAVETDGGPAEHRQHP</sequence>
<keyword evidence="3" id="KW-1185">Reference proteome</keyword>
<proteinExistence type="predicted"/>
<feature type="region of interest" description="Disordered" evidence="1">
    <location>
        <begin position="45"/>
        <end position="76"/>
    </location>
</feature>
<dbReference type="EMBL" id="BAAAPE010000001">
    <property type="protein sequence ID" value="GAA2064486.1"/>
    <property type="molecule type" value="Genomic_DNA"/>
</dbReference>
<accession>A0ABN2VK49</accession>
<dbReference type="Proteomes" id="UP001500016">
    <property type="component" value="Unassembled WGS sequence"/>
</dbReference>
<evidence type="ECO:0000313" key="3">
    <source>
        <dbReference type="Proteomes" id="UP001500016"/>
    </source>
</evidence>
<gene>
    <name evidence="2" type="ORF">GCM10009801_09140</name>
</gene>
<comment type="caution">
    <text evidence="2">The sequence shown here is derived from an EMBL/GenBank/DDBJ whole genome shotgun (WGS) entry which is preliminary data.</text>
</comment>
<protein>
    <recommendedName>
        <fullName evidence="4">MFS transporter</fullName>
    </recommendedName>
</protein>
<organism evidence="2 3">
    <name type="scientific">Streptomyces albiaxialis</name>
    <dbReference type="NCBI Taxonomy" id="329523"/>
    <lineage>
        <taxon>Bacteria</taxon>
        <taxon>Bacillati</taxon>
        <taxon>Actinomycetota</taxon>
        <taxon>Actinomycetes</taxon>
        <taxon>Kitasatosporales</taxon>
        <taxon>Streptomycetaceae</taxon>
        <taxon>Streptomyces</taxon>
    </lineage>
</organism>
<evidence type="ECO:0000313" key="2">
    <source>
        <dbReference type="EMBL" id="GAA2064486.1"/>
    </source>
</evidence>
<evidence type="ECO:0008006" key="4">
    <source>
        <dbReference type="Google" id="ProtNLM"/>
    </source>
</evidence>
<name>A0ABN2VK49_9ACTN</name>
<reference evidence="2 3" key="1">
    <citation type="journal article" date="2019" name="Int. J. Syst. Evol. Microbiol.">
        <title>The Global Catalogue of Microorganisms (GCM) 10K type strain sequencing project: providing services to taxonomists for standard genome sequencing and annotation.</title>
        <authorList>
            <consortium name="The Broad Institute Genomics Platform"/>
            <consortium name="The Broad Institute Genome Sequencing Center for Infectious Disease"/>
            <person name="Wu L."/>
            <person name="Ma J."/>
        </authorList>
    </citation>
    <scope>NUCLEOTIDE SEQUENCE [LARGE SCALE GENOMIC DNA]</scope>
    <source>
        <strain evidence="2 3">JCM 15478</strain>
    </source>
</reference>
<dbReference type="RefSeq" id="WP_344524143.1">
    <property type="nucleotide sequence ID" value="NZ_BAAAPE010000001.1"/>
</dbReference>